<proteinExistence type="inferred from homology"/>
<comment type="caution">
    <text evidence="10">The sequence shown here is derived from an EMBL/GenBank/DDBJ whole genome shotgun (WGS) entry which is preliminary data.</text>
</comment>
<dbReference type="PANTHER" id="PTHR10791">
    <property type="entry name" value="RAG1-ACTIVATING PROTEIN 1"/>
    <property type="match status" value="1"/>
</dbReference>
<protein>
    <recommendedName>
        <fullName evidence="9">Bidirectional sugar transporter SWEET</fullName>
    </recommendedName>
</protein>
<feature type="transmembrane region" description="Helical" evidence="9">
    <location>
        <begin position="208"/>
        <end position="229"/>
    </location>
</feature>
<dbReference type="FunFam" id="1.20.1280.290:FF:000002">
    <property type="entry name" value="Bidirectional sugar transporter SWEET"/>
    <property type="match status" value="1"/>
</dbReference>
<evidence type="ECO:0000256" key="9">
    <source>
        <dbReference type="RuleBase" id="RU910715"/>
    </source>
</evidence>
<reference evidence="10 11" key="1">
    <citation type="submission" date="2019-09" db="EMBL/GenBank/DDBJ databases">
        <authorList>
            <person name="Ou C."/>
        </authorList>
    </citation>
    <scope>NUCLEOTIDE SEQUENCE [LARGE SCALE GENOMIC DNA]</scope>
    <source>
        <strain evidence="10">S2</strain>
        <tissue evidence="10">Leaf</tissue>
    </source>
</reference>
<evidence type="ECO:0000313" key="11">
    <source>
        <dbReference type="Proteomes" id="UP000327157"/>
    </source>
</evidence>
<keyword evidence="4 9" id="KW-0762">Sugar transport</keyword>
<keyword evidence="3 9" id="KW-0813">Transport</keyword>
<evidence type="ECO:0000256" key="5">
    <source>
        <dbReference type="ARBA" id="ARBA00022692"/>
    </source>
</evidence>
<dbReference type="GO" id="GO:0012505">
    <property type="term" value="C:endomembrane system"/>
    <property type="evidence" value="ECO:0007669"/>
    <property type="project" value="UniProtKB-SubCell"/>
</dbReference>
<dbReference type="EMBL" id="SMOL01000487">
    <property type="protein sequence ID" value="KAB2611002.1"/>
    <property type="molecule type" value="Genomic_DNA"/>
</dbReference>
<dbReference type="InterPro" id="IPR047664">
    <property type="entry name" value="SWEET"/>
</dbReference>
<name>A0A5N5GC26_9ROSA</name>
<keyword evidence="8 9" id="KW-0472">Membrane</keyword>
<feature type="transmembrane region" description="Helical" evidence="9">
    <location>
        <begin position="181"/>
        <end position="202"/>
    </location>
</feature>
<dbReference type="InterPro" id="IPR004316">
    <property type="entry name" value="SWEET_rpt"/>
</dbReference>
<evidence type="ECO:0000313" key="10">
    <source>
        <dbReference type="EMBL" id="KAB2611002.1"/>
    </source>
</evidence>
<dbReference type="AlphaFoldDB" id="A0A5N5GC26"/>
<keyword evidence="6" id="KW-0677">Repeat</keyword>
<evidence type="ECO:0000256" key="1">
    <source>
        <dbReference type="ARBA" id="ARBA00004127"/>
    </source>
</evidence>
<feature type="transmembrane region" description="Helical" evidence="9">
    <location>
        <begin position="149"/>
        <end position="169"/>
    </location>
</feature>
<dbReference type="PANTHER" id="PTHR10791:SF159">
    <property type="entry name" value="BIDIRECTIONAL SUGAR TRANSPORTER SWEET5"/>
    <property type="match status" value="1"/>
</dbReference>
<comment type="subcellular location">
    <subcellularLocation>
        <location evidence="1">Endomembrane system</location>
        <topology evidence="1">Multi-pass membrane protein</topology>
    </subcellularLocation>
</comment>
<keyword evidence="5 9" id="KW-0812">Transmembrane</keyword>
<reference evidence="10 11" key="3">
    <citation type="submission" date="2019-11" db="EMBL/GenBank/DDBJ databases">
        <title>A de novo genome assembly of a pear dwarfing rootstock.</title>
        <authorList>
            <person name="Wang F."/>
            <person name="Wang J."/>
            <person name="Li S."/>
            <person name="Zhang Y."/>
            <person name="Fang M."/>
            <person name="Ma L."/>
            <person name="Zhao Y."/>
            <person name="Jiang S."/>
        </authorList>
    </citation>
    <scope>NUCLEOTIDE SEQUENCE [LARGE SCALE GENOMIC DNA]</scope>
    <source>
        <strain evidence="10">S2</strain>
        <tissue evidence="10">Leaf</tissue>
    </source>
</reference>
<dbReference type="Proteomes" id="UP000327157">
    <property type="component" value="Chromosome 17"/>
</dbReference>
<keyword evidence="7 9" id="KW-1133">Transmembrane helix</keyword>
<gene>
    <name evidence="10" type="ORF">D8674_019034</name>
</gene>
<evidence type="ECO:0000256" key="7">
    <source>
        <dbReference type="ARBA" id="ARBA00022989"/>
    </source>
</evidence>
<feature type="transmembrane region" description="Helical" evidence="9">
    <location>
        <begin position="20"/>
        <end position="40"/>
    </location>
</feature>
<accession>A0A5N5GC26</accession>
<comment type="caution">
    <text evidence="9">Lacks conserved residue(s) required for the propagation of feature annotation.</text>
</comment>
<dbReference type="GO" id="GO:0051119">
    <property type="term" value="F:sugar transmembrane transporter activity"/>
    <property type="evidence" value="ECO:0007669"/>
    <property type="project" value="InterPro"/>
</dbReference>
<keyword evidence="11" id="KW-1185">Reference proteome</keyword>
<feature type="transmembrane region" description="Helical" evidence="9">
    <location>
        <begin position="126"/>
        <end position="143"/>
    </location>
</feature>
<organism evidence="10 11">
    <name type="scientific">Pyrus ussuriensis x Pyrus communis</name>
    <dbReference type="NCBI Taxonomy" id="2448454"/>
    <lineage>
        <taxon>Eukaryota</taxon>
        <taxon>Viridiplantae</taxon>
        <taxon>Streptophyta</taxon>
        <taxon>Embryophyta</taxon>
        <taxon>Tracheophyta</taxon>
        <taxon>Spermatophyta</taxon>
        <taxon>Magnoliopsida</taxon>
        <taxon>eudicotyledons</taxon>
        <taxon>Gunneridae</taxon>
        <taxon>Pentapetalae</taxon>
        <taxon>rosids</taxon>
        <taxon>fabids</taxon>
        <taxon>Rosales</taxon>
        <taxon>Rosaceae</taxon>
        <taxon>Amygdaloideae</taxon>
        <taxon>Maleae</taxon>
        <taxon>Pyrus</taxon>
    </lineage>
</organism>
<dbReference type="OrthoDB" id="409725at2759"/>
<evidence type="ECO:0000256" key="8">
    <source>
        <dbReference type="ARBA" id="ARBA00023136"/>
    </source>
</evidence>
<dbReference type="GO" id="GO:0016020">
    <property type="term" value="C:membrane"/>
    <property type="evidence" value="ECO:0007669"/>
    <property type="project" value="InterPro"/>
</dbReference>
<evidence type="ECO:0000256" key="3">
    <source>
        <dbReference type="ARBA" id="ARBA00022448"/>
    </source>
</evidence>
<dbReference type="Gene3D" id="1.20.1280.290">
    <property type="match status" value="2"/>
</dbReference>
<evidence type="ECO:0000256" key="6">
    <source>
        <dbReference type="ARBA" id="ARBA00022737"/>
    </source>
</evidence>
<comment type="similarity">
    <text evidence="2 9">Belongs to the SWEET sugar transporter family.</text>
</comment>
<comment type="function">
    <text evidence="9">Mediates both low-affinity uptake and efflux of sugar across the membrane.</text>
</comment>
<feature type="transmembrane region" description="Helical" evidence="9">
    <location>
        <begin position="95"/>
        <end position="119"/>
    </location>
</feature>
<sequence length="244" mass="27802">MVNPLVIRTIVIDILPQNYCLFIVPSLYSLSLSLSISLSYVNVLNDQWKYCSPTFLKIIKQKSVGEFKPDPYIATLLKCALWSFYGCPIVHPNSLLVLTINGTGFAIELIYIAIFLTLFWEKTLEATFFAIVVFVTLRFFEFPQGRCRIIGILRIVFNIIMYATPLTVMKMVIKTKSVKDMPFSLSLANFCNGIVWSIYAFLKFDQYIVFPNVLGSLSGAVLLILYATYYKDQDPLLIFVWGSS</sequence>
<evidence type="ECO:0000256" key="2">
    <source>
        <dbReference type="ARBA" id="ARBA00007809"/>
    </source>
</evidence>
<dbReference type="GO" id="GO:0051260">
    <property type="term" value="P:protein homooligomerization"/>
    <property type="evidence" value="ECO:0007669"/>
    <property type="project" value="UniProtKB-ARBA"/>
</dbReference>
<reference evidence="11" key="2">
    <citation type="submission" date="2019-10" db="EMBL/GenBank/DDBJ databases">
        <title>A de novo genome assembly of a pear dwarfing rootstock.</title>
        <authorList>
            <person name="Wang F."/>
            <person name="Wang J."/>
            <person name="Li S."/>
            <person name="Zhang Y."/>
            <person name="Fang M."/>
            <person name="Ma L."/>
            <person name="Zhao Y."/>
            <person name="Jiang S."/>
        </authorList>
    </citation>
    <scope>NUCLEOTIDE SEQUENCE [LARGE SCALE GENOMIC DNA]</scope>
</reference>
<dbReference type="Pfam" id="PF03083">
    <property type="entry name" value="MtN3_slv"/>
    <property type="match status" value="2"/>
</dbReference>
<evidence type="ECO:0000256" key="4">
    <source>
        <dbReference type="ARBA" id="ARBA00022597"/>
    </source>
</evidence>